<evidence type="ECO:0000313" key="1">
    <source>
        <dbReference type="EMBL" id="KKN67479.1"/>
    </source>
</evidence>
<gene>
    <name evidence="1" type="ORF">LCGC14_0460760</name>
</gene>
<sequence length="103" mass="11870">MSPFDSHHRMVSIKFRADDYLDLKAAAEKVDKPVSNFAREIVLDKIHDRPGTIKNYIKFLDARVASNFKRISEISPVREVEIKVLKGENSIFIGMKKLLKKIL</sequence>
<proteinExistence type="predicted"/>
<reference evidence="1" key="1">
    <citation type="journal article" date="2015" name="Nature">
        <title>Complex archaea that bridge the gap between prokaryotes and eukaryotes.</title>
        <authorList>
            <person name="Spang A."/>
            <person name="Saw J.H."/>
            <person name="Jorgensen S.L."/>
            <person name="Zaremba-Niedzwiedzka K."/>
            <person name="Martijn J."/>
            <person name="Lind A.E."/>
            <person name="van Eijk R."/>
            <person name="Schleper C."/>
            <person name="Guy L."/>
            <person name="Ettema T.J."/>
        </authorList>
    </citation>
    <scope>NUCLEOTIDE SEQUENCE</scope>
</reference>
<dbReference type="EMBL" id="LAZR01000473">
    <property type="protein sequence ID" value="KKN67479.1"/>
    <property type="molecule type" value="Genomic_DNA"/>
</dbReference>
<organism evidence="1">
    <name type="scientific">marine sediment metagenome</name>
    <dbReference type="NCBI Taxonomy" id="412755"/>
    <lineage>
        <taxon>unclassified sequences</taxon>
        <taxon>metagenomes</taxon>
        <taxon>ecological metagenomes</taxon>
    </lineage>
</organism>
<protein>
    <submittedName>
        <fullName evidence="1">Uncharacterized protein</fullName>
    </submittedName>
</protein>
<name>A0A0F9SK70_9ZZZZ</name>
<dbReference type="AlphaFoldDB" id="A0A0F9SK70"/>
<accession>A0A0F9SK70</accession>
<comment type="caution">
    <text evidence="1">The sequence shown here is derived from an EMBL/GenBank/DDBJ whole genome shotgun (WGS) entry which is preliminary data.</text>
</comment>